<feature type="compositionally biased region" description="Polar residues" evidence="9">
    <location>
        <begin position="215"/>
        <end position="232"/>
    </location>
</feature>
<dbReference type="CDD" id="cd06503">
    <property type="entry name" value="ATP-synt_Fo_b"/>
    <property type="match status" value="1"/>
</dbReference>
<evidence type="ECO:0000256" key="4">
    <source>
        <dbReference type="ARBA" id="ARBA00022792"/>
    </source>
</evidence>
<protein>
    <recommendedName>
        <fullName evidence="12">MICOS complex subunit MIC60</fullName>
    </recommendedName>
</protein>
<proteinExistence type="inferred from homology"/>
<dbReference type="PANTHER" id="PTHR15415:SF7">
    <property type="entry name" value="MICOS COMPLEX SUBUNIT MIC60"/>
    <property type="match status" value="1"/>
</dbReference>
<evidence type="ECO:0000313" key="10">
    <source>
        <dbReference type="EMBL" id="KAJ9670806.1"/>
    </source>
</evidence>
<feature type="compositionally biased region" description="Basic and acidic residues" evidence="9">
    <location>
        <begin position="162"/>
        <end position="172"/>
    </location>
</feature>
<keyword evidence="6" id="KW-0496">Mitochondrion</keyword>
<keyword evidence="5" id="KW-1133">Transmembrane helix</keyword>
<evidence type="ECO:0000256" key="6">
    <source>
        <dbReference type="ARBA" id="ARBA00023128"/>
    </source>
</evidence>
<dbReference type="GO" id="GO:0061617">
    <property type="term" value="C:MICOS complex"/>
    <property type="evidence" value="ECO:0007669"/>
    <property type="project" value="TreeGrafter"/>
</dbReference>
<name>A0AA38YI20_VITRO</name>
<gene>
    <name evidence="10" type="ORF">PVL29_027002</name>
</gene>
<dbReference type="AlphaFoldDB" id="A0AA38YI20"/>
<evidence type="ECO:0000313" key="11">
    <source>
        <dbReference type="Proteomes" id="UP001168098"/>
    </source>
</evidence>
<comment type="caution">
    <text evidence="10">The sequence shown here is derived from an EMBL/GenBank/DDBJ whole genome shotgun (WGS) entry which is preliminary data.</text>
</comment>
<evidence type="ECO:0000256" key="3">
    <source>
        <dbReference type="ARBA" id="ARBA00022692"/>
    </source>
</evidence>
<feature type="region of interest" description="Disordered" evidence="9">
    <location>
        <begin position="204"/>
        <end position="232"/>
    </location>
</feature>
<dbReference type="EMBL" id="JARBHA010000020">
    <property type="protein sequence ID" value="KAJ9670806.1"/>
    <property type="molecule type" value="Genomic_DNA"/>
</dbReference>
<evidence type="ECO:0000256" key="9">
    <source>
        <dbReference type="SAM" id="MobiDB-lite"/>
    </source>
</evidence>
<feature type="region of interest" description="Disordered" evidence="9">
    <location>
        <begin position="127"/>
        <end position="172"/>
    </location>
</feature>
<evidence type="ECO:0000256" key="2">
    <source>
        <dbReference type="ARBA" id="ARBA00010877"/>
    </source>
</evidence>
<keyword evidence="3" id="KW-0812">Transmembrane</keyword>
<sequence length="668" mass="72690">MLRRSVLEISSRKYYARVPRRVTTQQIPPFFSSRKEFSAASQQNTSQGSGSTGKPSNSGSFMSKFIVGGVVIGAAVMTAYQTGYLDQIIVKEPHSSLEPTRTGVVDLGVEVPVLKSEETGVVDSLVVPVPKSGDSQETGVSDLRERAGLPDSEEPNESSSNVEHKTEPCSDFPHVEDLREKKVKNQFPVKDIADLTPEESTVPIQEKDLPPYPHISTTSNDKITDSGTSSEGNIDMKDQESIPSMEQNHRVPTISKTILDNTVPEKSNMDTVGITKDGPGKDLEPPGSLVDAYYLTDKGDQTTAASSNGQGIGGDKHFSKEKEASVSTIEDLNGAYISNDGKLVLDFLQAIHAAEKRQAELDAHAFSEQKRIMKEKYEKELKDARVKELMYAEEAAMLEKELNKERAKLAATIKSLQEKAEEKLKTELEQKELESELELKKALELAKAESAAAIASEKASHIEKIAEANLHIDALCMAFYARSEEARQTHSVYKLALGALALEDALSKGLPIQTEIVVLHKYLDGIDKDSLLALVLSSLPEETRNHGTDTVLQLNQKFDDLKATLRHFSLIPPGGGGILAHSLANVASRLKVKEGDQSGDGIESVINRVESYLAQGQLVEAADALEDGVRGSGAAEIIVDWVKQARNRAIAEQALTLLQSYATSVSLT</sequence>
<dbReference type="Proteomes" id="UP001168098">
    <property type="component" value="Unassembled WGS sequence"/>
</dbReference>
<feature type="compositionally biased region" description="Low complexity" evidence="9">
    <location>
        <begin position="38"/>
        <end position="53"/>
    </location>
</feature>
<feature type="coiled-coil region" evidence="8">
    <location>
        <begin position="367"/>
        <end position="445"/>
    </location>
</feature>
<keyword evidence="7" id="KW-0472">Membrane</keyword>
<accession>A0AA38YI20</accession>
<evidence type="ECO:0008006" key="12">
    <source>
        <dbReference type="Google" id="ProtNLM"/>
    </source>
</evidence>
<organism evidence="10 11">
    <name type="scientific">Vitis rotundifolia</name>
    <name type="common">Muscadine grape</name>
    <dbReference type="NCBI Taxonomy" id="103349"/>
    <lineage>
        <taxon>Eukaryota</taxon>
        <taxon>Viridiplantae</taxon>
        <taxon>Streptophyta</taxon>
        <taxon>Embryophyta</taxon>
        <taxon>Tracheophyta</taxon>
        <taxon>Spermatophyta</taxon>
        <taxon>Magnoliopsida</taxon>
        <taxon>eudicotyledons</taxon>
        <taxon>Gunneridae</taxon>
        <taxon>Pentapetalae</taxon>
        <taxon>rosids</taxon>
        <taxon>Vitales</taxon>
        <taxon>Vitaceae</taxon>
        <taxon>Viteae</taxon>
        <taxon>Vitis</taxon>
    </lineage>
</organism>
<evidence type="ECO:0000256" key="8">
    <source>
        <dbReference type="SAM" id="Coils"/>
    </source>
</evidence>
<dbReference type="Pfam" id="PF09731">
    <property type="entry name" value="Mitofilin"/>
    <property type="match status" value="1"/>
</dbReference>
<feature type="region of interest" description="Disordered" evidence="9">
    <location>
        <begin position="266"/>
        <end position="287"/>
    </location>
</feature>
<dbReference type="InterPro" id="IPR019133">
    <property type="entry name" value="MIC60"/>
</dbReference>
<keyword evidence="8" id="KW-0175">Coiled coil</keyword>
<dbReference type="GO" id="GO:0042407">
    <property type="term" value="P:cristae formation"/>
    <property type="evidence" value="ECO:0007669"/>
    <property type="project" value="TreeGrafter"/>
</dbReference>
<keyword evidence="4" id="KW-0999">Mitochondrion inner membrane</keyword>
<feature type="region of interest" description="Disordered" evidence="9">
    <location>
        <begin position="38"/>
        <end position="58"/>
    </location>
</feature>
<keyword evidence="11" id="KW-1185">Reference proteome</keyword>
<comment type="similarity">
    <text evidence="2">Belongs to the MICOS complex subunit Mic60 family.</text>
</comment>
<comment type="subcellular location">
    <subcellularLocation>
        <location evidence="1">Mitochondrion inner membrane</location>
    </subcellularLocation>
</comment>
<evidence type="ECO:0000256" key="5">
    <source>
        <dbReference type="ARBA" id="ARBA00022989"/>
    </source>
</evidence>
<evidence type="ECO:0000256" key="1">
    <source>
        <dbReference type="ARBA" id="ARBA00004273"/>
    </source>
</evidence>
<reference evidence="10 11" key="1">
    <citation type="journal article" date="2023" name="BMC Biotechnol.">
        <title>Vitis rotundifolia cv Carlos genome sequencing.</title>
        <authorList>
            <person name="Huff M."/>
            <person name="Hulse-Kemp A."/>
            <person name="Scheffler B."/>
            <person name="Youngblood R."/>
            <person name="Simpson S."/>
            <person name="Babiker E."/>
            <person name="Staton M."/>
        </authorList>
    </citation>
    <scope>NUCLEOTIDE SEQUENCE [LARGE SCALE GENOMIC DNA]</scope>
    <source>
        <tissue evidence="10">Leaf</tissue>
    </source>
</reference>
<dbReference type="PANTHER" id="PTHR15415">
    <property type="entry name" value="MITOFILIN"/>
    <property type="match status" value="1"/>
</dbReference>
<evidence type="ECO:0000256" key="7">
    <source>
        <dbReference type="ARBA" id="ARBA00023136"/>
    </source>
</evidence>